<evidence type="ECO:0000256" key="1">
    <source>
        <dbReference type="ARBA" id="ARBA00005656"/>
    </source>
</evidence>
<evidence type="ECO:0000313" key="5">
    <source>
        <dbReference type="EMBL" id="SJZ90433.1"/>
    </source>
</evidence>
<evidence type="ECO:0000313" key="6">
    <source>
        <dbReference type="Proteomes" id="UP000191153"/>
    </source>
</evidence>
<dbReference type="InterPro" id="IPR050500">
    <property type="entry name" value="Phos_Acetyltrans/Butyryltrans"/>
</dbReference>
<dbReference type="InterPro" id="IPR012147">
    <property type="entry name" value="P_Ac_Bu_trans"/>
</dbReference>
<dbReference type="EMBL" id="FUWX01000014">
    <property type="protein sequence ID" value="SJZ90433.1"/>
    <property type="molecule type" value="Genomic_DNA"/>
</dbReference>
<dbReference type="Proteomes" id="UP000191153">
    <property type="component" value="Unassembled WGS sequence"/>
</dbReference>
<dbReference type="PANTHER" id="PTHR43356">
    <property type="entry name" value="PHOSPHATE ACETYLTRANSFERASE"/>
    <property type="match status" value="1"/>
</dbReference>
<organism evidence="5 6">
    <name type="scientific">Cetobacterium ceti</name>
    <dbReference type="NCBI Taxonomy" id="180163"/>
    <lineage>
        <taxon>Bacteria</taxon>
        <taxon>Fusobacteriati</taxon>
        <taxon>Fusobacteriota</taxon>
        <taxon>Fusobacteriia</taxon>
        <taxon>Fusobacteriales</taxon>
        <taxon>Fusobacteriaceae</taxon>
        <taxon>Cetobacterium</taxon>
    </lineage>
</organism>
<dbReference type="RefSeq" id="WP_078694366.1">
    <property type="nucleotide sequence ID" value="NZ_FUWX01000014.1"/>
</dbReference>
<dbReference type="SUPFAM" id="SSF53659">
    <property type="entry name" value="Isocitrate/Isopropylmalate dehydrogenase-like"/>
    <property type="match status" value="1"/>
</dbReference>
<dbReference type="Pfam" id="PF01515">
    <property type="entry name" value="PTA_PTB"/>
    <property type="match status" value="2"/>
</dbReference>
<keyword evidence="6" id="KW-1185">Reference proteome</keyword>
<reference evidence="5 6" key="1">
    <citation type="submission" date="2017-02" db="EMBL/GenBank/DDBJ databases">
        <authorList>
            <person name="Peterson S.W."/>
        </authorList>
    </citation>
    <scope>NUCLEOTIDE SEQUENCE [LARGE SCALE GENOMIC DNA]</scope>
    <source>
        <strain evidence="5 6">ATCC 700028</strain>
    </source>
</reference>
<dbReference type="InterPro" id="IPR002505">
    <property type="entry name" value="PTA_PTB"/>
</dbReference>
<comment type="similarity">
    <text evidence="1">Belongs to the phosphate acetyltransferase and butyryltransferase family.</text>
</comment>
<dbReference type="OrthoDB" id="9774179at2"/>
<proteinExistence type="inferred from homology"/>
<evidence type="ECO:0000259" key="4">
    <source>
        <dbReference type="Pfam" id="PF01515"/>
    </source>
</evidence>
<feature type="domain" description="Phosphate acetyl/butaryl transferase" evidence="4">
    <location>
        <begin position="5"/>
        <end position="82"/>
    </location>
</feature>
<dbReference type="Gene3D" id="3.40.718.10">
    <property type="entry name" value="Isopropylmalate Dehydrogenase"/>
    <property type="match status" value="1"/>
</dbReference>
<dbReference type="PIRSF" id="PIRSF000428">
    <property type="entry name" value="P_Ac_trans"/>
    <property type="match status" value="1"/>
</dbReference>
<gene>
    <name evidence="5" type="ORF">SAMN02745174_01901</name>
</gene>
<dbReference type="AlphaFoldDB" id="A0A1T4PFT0"/>
<keyword evidence="2 5" id="KW-0808">Transferase</keyword>
<feature type="domain" description="Phosphate acetyl/butaryl transferase" evidence="4">
    <location>
        <begin position="90"/>
        <end position="294"/>
    </location>
</feature>
<accession>A0A1T4PFT0</accession>
<name>A0A1T4PFT0_9FUSO</name>
<dbReference type="GO" id="GO:0016746">
    <property type="term" value="F:acyltransferase activity"/>
    <property type="evidence" value="ECO:0007669"/>
    <property type="project" value="UniProtKB-KW"/>
</dbReference>
<sequence>MKTFEEILEKSKNEESIKPTLVVACADDLHVLEAVNKAYLEKMINVILVGDQFKIEKICKENNIDFKDFKILNSLDKKESCDLAIKTLKSEGDILMKGLVDSSIILKSVLNKESGIKPHGNILSHVGLVELDTYDKFLFITDGAMNIAPNLEEKIEIIKNAVYLAEKLNISNPKVAVLAAKEKVDDKMPITKIAQRLEELNSLDEIKDCMIQGPLALDNAISKESVIIKGITGPVAGNADILLVPEIESGNILYKSLIYFSKAKAAGIILGADYPIVLTSRADSFENKFLSIALSTIL</sequence>
<keyword evidence="3" id="KW-0012">Acyltransferase</keyword>
<evidence type="ECO:0000256" key="3">
    <source>
        <dbReference type="ARBA" id="ARBA00023315"/>
    </source>
</evidence>
<evidence type="ECO:0000256" key="2">
    <source>
        <dbReference type="ARBA" id="ARBA00022679"/>
    </source>
</evidence>
<dbReference type="PANTHER" id="PTHR43356:SF2">
    <property type="entry name" value="PHOSPHATE ACETYLTRANSFERASE"/>
    <property type="match status" value="1"/>
</dbReference>
<dbReference type="STRING" id="180163.SAMN02745174_01901"/>
<protein>
    <submittedName>
        <fullName evidence="5">Phosphate butyryltransferase</fullName>
    </submittedName>
</protein>